<keyword evidence="3" id="KW-1185">Reference proteome</keyword>
<dbReference type="GO" id="GO:0016787">
    <property type="term" value="F:hydrolase activity"/>
    <property type="evidence" value="ECO:0007669"/>
    <property type="project" value="UniProtKB-KW"/>
</dbReference>
<dbReference type="Gene3D" id="3.40.50.1820">
    <property type="entry name" value="alpha/beta hydrolase"/>
    <property type="match status" value="1"/>
</dbReference>
<proteinExistence type="predicted"/>
<dbReference type="Proteomes" id="UP001156441">
    <property type="component" value="Unassembled WGS sequence"/>
</dbReference>
<evidence type="ECO:0000259" key="1">
    <source>
        <dbReference type="SMART" id="SM00824"/>
    </source>
</evidence>
<dbReference type="InterPro" id="IPR029058">
    <property type="entry name" value="AB_hydrolase_fold"/>
</dbReference>
<accession>A0ABT2J743</accession>
<dbReference type="RefSeq" id="WP_260191024.1">
    <property type="nucleotide sequence ID" value="NZ_JAFFZE010000009.1"/>
</dbReference>
<name>A0ABT2J743_9PSEU</name>
<organism evidence="2 3">
    <name type="scientific">Actinophytocola gossypii</name>
    <dbReference type="NCBI Taxonomy" id="2812003"/>
    <lineage>
        <taxon>Bacteria</taxon>
        <taxon>Bacillati</taxon>
        <taxon>Actinomycetota</taxon>
        <taxon>Actinomycetes</taxon>
        <taxon>Pseudonocardiales</taxon>
        <taxon>Pseudonocardiaceae</taxon>
    </lineage>
</organism>
<gene>
    <name evidence="2" type="ORF">JT362_11130</name>
</gene>
<protein>
    <submittedName>
        <fullName evidence="2">Alpha/beta fold hydrolase</fullName>
    </submittedName>
</protein>
<keyword evidence="2" id="KW-0378">Hydrolase</keyword>
<evidence type="ECO:0000313" key="2">
    <source>
        <dbReference type="EMBL" id="MCT2583670.1"/>
    </source>
</evidence>
<dbReference type="SMART" id="SM00824">
    <property type="entry name" value="PKS_TE"/>
    <property type="match status" value="1"/>
</dbReference>
<dbReference type="EMBL" id="JAFFZE010000009">
    <property type="protein sequence ID" value="MCT2583670.1"/>
    <property type="molecule type" value="Genomic_DNA"/>
</dbReference>
<comment type="caution">
    <text evidence="2">The sequence shown here is derived from an EMBL/GenBank/DDBJ whole genome shotgun (WGS) entry which is preliminary data.</text>
</comment>
<evidence type="ECO:0000313" key="3">
    <source>
        <dbReference type="Proteomes" id="UP001156441"/>
    </source>
</evidence>
<dbReference type="Pfam" id="PF00975">
    <property type="entry name" value="Thioesterase"/>
    <property type="match status" value="1"/>
</dbReference>
<dbReference type="SUPFAM" id="SSF53474">
    <property type="entry name" value="alpha/beta-Hydrolases"/>
    <property type="match status" value="1"/>
</dbReference>
<sequence>MITTSPAPLTRLLRRANDAGQLLDALPMLTIGSRFLPAFRSPGELPGPPRGVLVSDGHARPQLICVPSFLGGSGPHQFVRLATAFARRARTSALVLPGFDRDGSVPATWTAALDALASAVRATAGGEPYVLVGHSIGGVVAHTLASHLERQGHPAAGVVLVDTLAPDPARQDAMLEWAMGTVLDRDPNGIAVNDDVLLAMGAYLRIFADWRPAEPSVPVLQVAADSPWPPWDVADTVTRVAAGHFSVLEEHAGLTAAAIETWLG</sequence>
<feature type="domain" description="Thioesterase TesA-like" evidence="1">
    <location>
        <begin position="64"/>
        <end position="263"/>
    </location>
</feature>
<reference evidence="2 3" key="1">
    <citation type="submission" date="2021-02" db="EMBL/GenBank/DDBJ databases">
        <title>Actinophytocola xerophila sp. nov., isolated from soil of cotton cropping field.</title>
        <authorList>
            <person name="Huang R."/>
            <person name="Chen X."/>
            <person name="Ge X."/>
            <person name="Liu W."/>
        </authorList>
    </citation>
    <scope>NUCLEOTIDE SEQUENCE [LARGE SCALE GENOMIC DNA]</scope>
    <source>
        <strain evidence="2 3">S1-96</strain>
    </source>
</reference>
<dbReference type="InterPro" id="IPR020802">
    <property type="entry name" value="TesA-like"/>
</dbReference>
<dbReference type="InterPro" id="IPR001031">
    <property type="entry name" value="Thioesterase"/>
</dbReference>